<dbReference type="EMBL" id="FXAN01000061">
    <property type="protein sequence ID" value="SMG00747.1"/>
    <property type="molecule type" value="Genomic_DNA"/>
</dbReference>
<reference evidence="1 2" key="1">
    <citation type="submission" date="2017-04" db="EMBL/GenBank/DDBJ databases">
        <authorList>
            <person name="Afonso C.L."/>
            <person name="Miller P.J."/>
            <person name="Scott M.A."/>
            <person name="Spackman E."/>
            <person name="Goraichik I."/>
            <person name="Dimitrov K.M."/>
            <person name="Suarez D.L."/>
            <person name="Swayne D.E."/>
        </authorList>
    </citation>
    <scope>NUCLEOTIDE SEQUENCE [LARGE SCALE GENOMIC DNA]</scope>
    <source>
        <strain evidence="1">LMG 28154</strain>
    </source>
</reference>
<gene>
    <name evidence="1" type="ORF">BSIN_0397</name>
</gene>
<proteinExistence type="predicted"/>
<evidence type="ECO:0000313" key="1">
    <source>
        <dbReference type="EMBL" id="SMG00747.1"/>
    </source>
</evidence>
<protein>
    <submittedName>
        <fullName evidence="1">Uncharacterized protein</fullName>
    </submittedName>
</protein>
<dbReference type="Proteomes" id="UP000198460">
    <property type="component" value="Unassembled WGS sequence"/>
</dbReference>
<name>A0A238H6U7_9BURK</name>
<sequence length="40" mass="4266">MSAPKTGNAAALQMTAAIAQRHARIGFIGASWLVYRHRAA</sequence>
<accession>A0A238H6U7</accession>
<organism evidence="1 2">
    <name type="scientific">Burkholderia singularis</name>
    <dbReference type="NCBI Taxonomy" id="1503053"/>
    <lineage>
        <taxon>Bacteria</taxon>
        <taxon>Pseudomonadati</taxon>
        <taxon>Pseudomonadota</taxon>
        <taxon>Betaproteobacteria</taxon>
        <taxon>Burkholderiales</taxon>
        <taxon>Burkholderiaceae</taxon>
        <taxon>Burkholderia</taxon>
        <taxon>pseudomallei group</taxon>
    </lineage>
</organism>
<dbReference type="AlphaFoldDB" id="A0A238H6U7"/>
<evidence type="ECO:0000313" key="2">
    <source>
        <dbReference type="Proteomes" id="UP000198460"/>
    </source>
</evidence>